<dbReference type="Gene3D" id="3.30.110.10">
    <property type="entry name" value="Translation initiation factor 3 (IF-3), C-terminal domain"/>
    <property type="match status" value="1"/>
</dbReference>
<dbReference type="PATRIC" id="fig|1212765.3.peg.131"/>
<reference evidence="2" key="2">
    <citation type="submission" date="2012-07" db="EMBL/GenBank/DDBJ databases">
        <title>Complete genome sequence of 'Candidatus Mycoplasma haemolamae'.</title>
        <authorList>
            <person name="Guimaraes A.M.S."/>
            <person name="Toth B."/>
            <person name="Santos A.P."/>
            <person name="Nascimento N.C."/>
            <person name="Sojka J.E."/>
            <person name="Messick J.B."/>
        </authorList>
    </citation>
    <scope>NUCLEOTIDE SEQUENCE [LARGE SCALE GENOMIC DNA]</scope>
    <source>
        <strain evidence="2">Purdue</strain>
    </source>
</reference>
<name>I7CEL5_MYCHA</name>
<dbReference type="SUPFAM" id="SSF55200">
    <property type="entry name" value="Translation initiation factor IF3, C-terminal domain"/>
    <property type="match status" value="1"/>
</dbReference>
<dbReference type="STRING" id="1212765.MHLP_00530"/>
<reference evidence="1 2" key="1">
    <citation type="journal article" date="2012" name="J. Bacteriol.">
        <title>Genome Sequence of "Candidatus Mycoplasma haemolamae" Strain Purdue, a Red Blood Cell Pathogen of Alpacas (Vicugna pacos) and Llamas (Lama glama).</title>
        <authorList>
            <person name="Guimaraes A.M."/>
            <person name="Toth B."/>
            <person name="Santos A.P."/>
            <person name="do Nascimento N.C."/>
            <person name="Kritchevsky J.E."/>
            <person name="Messick J.B."/>
        </authorList>
    </citation>
    <scope>NUCLEOTIDE SEQUENCE [LARGE SCALE GENOMIC DNA]</scope>
    <source>
        <strain evidence="1 2">Purdue</strain>
    </source>
</reference>
<dbReference type="GO" id="GO:0003743">
    <property type="term" value="F:translation initiation factor activity"/>
    <property type="evidence" value="ECO:0007669"/>
    <property type="project" value="UniProtKB-KW"/>
</dbReference>
<organism evidence="1 2">
    <name type="scientific">Mycoplasma haematolamae (strain Purdue)</name>
    <dbReference type="NCBI Taxonomy" id="1212765"/>
    <lineage>
        <taxon>Bacteria</taxon>
        <taxon>Bacillati</taxon>
        <taxon>Mycoplasmatota</taxon>
        <taxon>Mollicutes</taxon>
        <taxon>Mycoplasmataceae</taxon>
        <taxon>Mycoplasma</taxon>
    </lineage>
</organism>
<gene>
    <name evidence="1" type="ordered locus">MHLP_00530</name>
</gene>
<dbReference type="InterPro" id="IPR036788">
    <property type="entry name" value="T_IF-3_C_sf"/>
</dbReference>
<sequence length="93" mass="10519">MKLKIDSHDLEWKIKKAKQWLAGGERVQLLIKAPFDESETKLKAANALFEKFCESVQDVGKAIESLRSVNPSQYCCTFAPDFKKQEEAAKKAS</sequence>
<keyword evidence="1" id="KW-0396">Initiation factor</keyword>
<dbReference type="KEGG" id="mhl:MHLP_00530"/>
<proteinExistence type="predicted"/>
<evidence type="ECO:0000313" key="2">
    <source>
        <dbReference type="Proteomes" id="UP000006502"/>
    </source>
</evidence>
<accession>I7CEL5</accession>
<keyword evidence="1" id="KW-0648">Protein biosynthesis</keyword>
<dbReference type="EMBL" id="CP003731">
    <property type="protein sequence ID" value="AFO51686.1"/>
    <property type="molecule type" value="Genomic_DNA"/>
</dbReference>
<dbReference type="HOGENOM" id="CLU_2396492_0_0_14"/>
<protein>
    <submittedName>
        <fullName evidence="1">Translation initiation factor IF-3</fullName>
    </submittedName>
</protein>
<keyword evidence="2" id="KW-1185">Reference proteome</keyword>
<dbReference type="Proteomes" id="UP000006502">
    <property type="component" value="Chromosome"/>
</dbReference>
<evidence type="ECO:0000313" key="1">
    <source>
        <dbReference type="EMBL" id="AFO51686.1"/>
    </source>
</evidence>
<dbReference type="AlphaFoldDB" id="I7CEL5"/>